<evidence type="ECO:0000256" key="4">
    <source>
        <dbReference type="ARBA" id="ARBA00022679"/>
    </source>
</evidence>
<dbReference type="Pfam" id="PF01762">
    <property type="entry name" value="Galactosyl_T"/>
    <property type="match status" value="1"/>
</dbReference>
<dbReference type="PANTHER" id="PTHR11214:SF364">
    <property type="entry name" value="HEXOSYLTRANSFERASE"/>
    <property type="match status" value="1"/>
</dbReference>
<keyword evidence="9" id="KW-0472">Membrane</keyword>
<evidence type="ECO:0000256" key="1">
    <source>
        <dbReference type="ARBA" id="ARBA00004323"/>
    </source>
</evidence>
<keyword evidence="5" id="KW-0812">Transmembrane</keyword>
<keyword evidence="3 11" id="KW-0328">Glycosyltransferase</keyword>
<protein>
    <recommendedName>
        <fullName evidence="11">Hexosyltransferase</fullName>
        <ecNumber evidence="11">2.4.1.-</ecNumber>
    </recommendedName>
</protein>
<keyword evidence="10" id="KW-0325">Glycoprotein</keyword>
<dbReference type="EC" id="2.4.1.-" evidence="11"/>
<dbReference type="PANTHER" id="PTHR11214">
    <property type="entry name" value="BETA-1,3-N-ACETYLGLUCOSAMINYLTRANSFERASE"/>
    <property type="match status" value="1"/>
</dbReference>
<keyword evidence="7" id="KW-1133">Transmembrane helix</keyword>
<comment type="subcellular location">
    <subcellularLocation>
        <location evidence="1 11">Golgi apparatus membrane</location>
        <topology evidence="1 11">Single-pass type II membrane protein</topology>
    </subcellularLocation>
</comment>
<keyword evidence="4" id="KW-0808">Transferase</keyword>
<evidence type="ECO:0000256" key="6">
    <source>
        <dbReference type="ARBA" id="ARBA00022968"/>
    </source>
</evidence>
<dbReference type="Gene3D" id="3.90.550.50">
    <property type="match status" value="1"/>
</dbReference>
<accession>A0ABD3URM6</accession>
<evidence type="ECO:0000313" key="12">
    <source>
        <dbReference type="EMBL" id="KAL3852134.1"/>
    </source>
</evidence>
<comment type="caution">
    <text evidence="12">The sequence shown here is derived from an EMBL/GenBank/DDBJ whole genome shotgun (WGS) entry which is preliminary data.</text>
</comment>
<evidence type="ECO:0000256" key="2">
    <source>
        <dbReference type="ARBA" id="ARBA00008661"/>
    </source>
</evidence>
<dbReference type="GO" id="GO:0000139">
    <property type="term" value="C:Golgi membrane"/>
    <property type="evidence" value="ECO:0007669"/>
    <property type="project" value="UniProtKB-SubCell"/>
</dbReference>
<gene>
    <name evidence="12" type="ORF">ACJMK2_015814</name>
</gene>
<name>A0ABD3URM6_SINWO</name>
<comment type="similarity">
    <text evidence="2 11">Belongs to the glycosyltransferase 31 family.</text>
</comment>
<evidence type="ECO:0000256" key="11">
    <source>
        <dbReference type="RuleBase" id="RU363063"/>
    </source>
</evidence>
<dbReference type="GO" id="GO:0016757">
    <property type="term" value="F:glycosyltransferase activity"/>
    <property type="evidence" value="ECO:0007669"/>
    <property type="project" value="UniProtKB-KW"/>
</dbReference>
<sequence length="378" mass="44041">MFPRLSHMHRFVAVFCAIVVATLMIFNAQTTFGKNRRFLRLNSIMVEKLQDGYSSNLFQSVLPFRMLESTTEGQMTTAPPIVNPHNFSYIINPKHICSDRSLKLITYVHTAPVNYKKRQMVRQTWGAREILTKYKGTLVFVMGQVEDKKVMDAVKLESNRYGDIVQEDFNDSYKNLTYKAIAALRWISTNCKQVSLVLKTDDDILVDIHSLMDYMNSTVLMKQGMKKFIVCNQWLSMKVIRDKKSKWYVQKSEFENEFFPPYCSGSAFVMSFDVVKDMYQVSFYTPFFWVDDFYITGLLAGKLNTTYIRLNDGYILNAQAAMEKLQQDNKQELKFFHVHKLTHIYKMWTNLNRRRNVSSNGVMLNPTTLAGNGSMKKR</sequence>
<evidence type="ECO:0000256" key="10">
    <source>
        <dbReference type="ARBA" id="ARBA00023180"/>
    </source>
</evidence>
<evidence type="ECO:0000256" key="7">
    <source>
        <dbReference type="ARBA" id="ARBA00022989"/>
    </source>
</evidence>
<evidence type="ECO:0000313" key="13">
    <source>
        <dbReference type="Proteomes" id="UP001634394"/>
    </source>
</evidence>
<evidence type="ECO:0000256" key="3">
    <source>
        <dbReference type="ARBA" id="ARBA00022676"/>
    </source>
</evidence>
<proteinExistence type="inferred from homology"/>
<dbReference type="FunFam" id="3.90.550.50:FF:000001">
    <property type="entry name" value="Hexosyltransferase"/>
    <property type="match status" value="1"/>
</dbReference>
<keyword evidence="13" id="KW-1185">Reference proteome</keyword>
<dbReference type="AlphaFoldDB" id="A0ABD3URM6"/>
<organism evidence="12 13">
    <name type="scientific">Sinanodonta woodiana</name>
    <name type="common">Chinese pond mussel</name>
    <name type="synonym">Anodonta woodiana</name>
    <dbReference type="NCBI Taxonomy" id="1069815"/>
    <lineage>
        <taxon>Eukaryota</taxon>
        <taxon>Metazoa</taxon>
        <taxon>Spiralia</taxon>
        <taxon>Lophotrochozoa</taxon>
        <taxon>Mollusca</taxon>
        <taxon>Bivalvia</taxon>
        <taxon>Autobranchia</taxon>
        <taxon>Heteroconchia</taxon>
        <taxon>Palaeoheterodonta</taxon>
        <taxon>Unionida</taxon>
        <taxon>Unionoidea</taxon>
        <taxon>Unionidae</taxon>
        <taxon>Unioninae</taxon>
        <taxon>Sinanodonta</taxon>
    </lineage>
</organism>
<evidence type="ECO:0000256" key="5">
    <source>
        <dbReference type="ARBA" id="ARBA00022692"/>
    </source>
</evidence>
<evidence type="ECO:0000256" key="8">
    <source>
        <dbReference type="ARBA" id="ARBA00023034"/>
    </source>
</evidence>
<dbReference type="EMBL" id="JBJQND010000015">
    <property type="protein sequence ID" value="KAL3852134.1"/>
    <property type="molecule type" value="Genomic_DNA"/>
</dbReference>
<keyword evidence="6" id="KW-0735">Signal-anchor</keyword>
<dbReference type="InterPro" id="IPR002659">
    <property type="entry name" value="Glyco_trans_31"/>
</dbReference>
<reference evidence="12 13" key="1">
    <citation type="submission" date="2024-11" db="EMBL/GenBank/DDBJ databases">
        <title>Chromosome-level genome assembly of the freshwater bivalve Anodonta woodiana.</title>
        <authorList>
            <person name="Chen X."/>
        </authorList>
    </citation>
    <scope>NUCLEOTIDE SEQUENCE [LARGE SCALE GENOMIC DNA]</scope>
    <source>
        <strain evidence="12">MN2024</strain>
        <tissue evidence="12">Gills</tissue>
    </source>
</reference>
<dbReference type="Proteomes" id="UP001634394">
    <property type="component" value="Unassembled WGS sequence"/>
</dbReference>
<evidence type="ECO:0000256" key="9">
    <source>
        <dbReference type="ARBA" id="ARBA00023136"/>
    </source>
</evidence>
<keyword evidence="8 11" id="KW-0333">Golgi apparatus</keyword>